<sequence>MLSLKIPFATLAMRALCFIADATLIVTSGLVRAGRDDVASYLTAWSSSGVWPSAAGASEVGMRKRRMQIR</sequence>
<protein>
    <submittedName>
        <fullName evidence="2">Uncharacterized protein</fullName>
    </submittedName>
</protein>
<feature type="signal peptide" evidence="1">
    <location>
        <begin position="1"/>
        <end position="22"/>
    </location>
</feature>
<evidence type="ECO:0000256" key="1">
    <source>
        <dbReference type="SAM" id="SignalP"/>
    </source>
</evidence>
<proteinExistence type="predicted"/>
<keyword evidence="1" id="KW-0732">Signal</keyword>
<feature type="chain" id="PRO_5038586764" evidence="1">
    <location>
        <begin position="23"/>
        <end position="70"/>
    </location>
</feature>
<evidence type="ECO:0000313" key="3">
    <source>
        <dbReference type="Proteomes" id="UP000029014"/>
    </source>
</evidence>
<evidence type="ECO:0000313" key="2">
    <source>
        <dbReference type="EMBL" id="KFI72026.1"/>
    </source>
</evidence>
<dbReference type="AlphaFoldDB" id="A0A087BLX6"/>
<dbReference type="EMBL" id="JGZD01000010">
    <property type="protein sequence ID" value="KFI72026.1"/>
    <property type="molecule type" value="Genomic_DNA"/>
</dbReference>
<reference evidence="2 3" key="1">
    <citation type="submission" date="2014-03" db="EMBL/GenBank/DDBJ databases">
        <title>Genomics of Bifidobacteria.</title>
        <authorList>
            <person name="Ventura M."/>
            <person name="Milani C."/>
            <person name="Lugli G.A."/>
        </authorList>
    </citation>
    <scope>NUCLEOTIDE SEQUENCE [LARGE SCALE GENOMIC DNA]</scope>
    <source>
        <strain evidence="2 3">LMG 11592</strain>
    </source>
</reference>
<accession>A0A087BLX6</accession>
<dbReference type="Proteomes" id="UP000029014">
    <property type="component" value="Unassembled WGS sequence"/>
</dbReference>
<organism evidence="2 3">
    <name type="scientific">Bifidobacterium minimum</name>
    <dbReference type="NCBI Taxonomy" id="1693"/>
    <lineage>
        <taxon>Bacteria</taxon>
        <taxon>Bacillati</taxon>
        <taxon>Actinomycetota</taxon>
        <taxon>Actinomycetes</taxon>
        <taxon>Bifidobacteriales</taxon>
        <taxon>Bifidobacteriaceae</taxon>
        <taxon>Bifidobacterium</taxon>
    </lineage>
</organism>
<gene>
    <name evidence="2" type="ORF">BMIN_1562</name>
</gene>
<keyword evidence="3" id="KW-1185">Reference proteome</keyword>
<name>A0A087BLX6_9BIFI</name>
<comment type="caution">
    <text evidence="2">The sequence shown here is derived from an EMBL/GenBank/DDBJ whole genome shotgun (WGS) entry which is preliminary data.</text>
</comment>